<evidence type="ECO:0000256" key="7">
    <source>
        <dbReference type="RuleBase" id="RU000489"/>
    </source>
</evidence>
<keyword evidence="3" id="KW-0732">Signal</keyword>
<dbReference type="GO" id="GO:0005576">
    <property type="term" value="C:extracellular region"/>
    <property type="evidence" value="ECO:0007669"/>
    <property type="project" value="InterPro"/>
</dbReference>
<gene>
    <name evidence="11" type="ORF">CUNI_LOCUS10274</name>
</gene>
<organism evidence="11 12">
    <name type="scientific">Candidula unifasciata</name>
    <dbReference type="NCBI Taxonomy" id="100452"/>
    <lineage>
        <taxon>Eukaryota</taxon>
        <taxon>Metazoa</taxon>
        <taxon>Spiralia</taxon>
        <taxon>Lophotrochozoa</taxon>
        <taxon>Mollusca</taxon>
        <taxon>Gastropoda</taxon>
        <taxon>Heterobranchia</taxon>
        <taxon>Euthyneura</taxon>
        <taxon>Panpulmonata</taxon>
        <taxon>Eupulmonata</taxon>
        <taxon>Stylommatophora</taxon>
        <taxon>Helicina</taxon>
        <taxon>Helicoidea</taxon>
        <taxon>Geomitridae</taxon>
        <taxon>Candidula</taxon>
    </lineage>
</organism>
<keyword evidence="4 7" id="KW-0378">Hydrolase</keyword>
<dbReference type="InterPro" id="IPR001579">
    <property type="entry name" value="Glyco_hydro_18_chit_AS"/>
</dbReference>
<keyword evidence="6 7" id="KW-0326">Glycosidase</keyword>
<dbReference type="SMART" id="SM00636">
    <property type="entry name" value="Glyco_18"/>
    <property type="match status" value="1"/>
</dbReference>
<dbReference type="SUPFAM" id="SSF57625">
    <property type="entry name" value="Invertebrate chitin-binding proteins"/>
    <property type="match status" value="1"/>
</dbReference>
<dbReference type="InterPro" id="IPR050314">
    <property type="entry name" value="Glycosyl_Hydrlase_18"/>
</dbReference>
<feature type="non-terminal residue" evidence="11">
    <location>
        <position position="617"/>
    </location>
</feature>
<evidence type="ECO:0000256" key="3">
    <source>
        <dbReference type="ARBA" id="ARBA00022729"/>
    </source>
</evidence>
<evidence type="ECO:0000256" key="8">
    <source>
        <dbReference type="SAM" id="MobiDB-lite"/>
    </source>
</evidence>
<evidence type="ECO:0000313" key="12">
    <source>
        <dbReference type="Proteomes" id="UP000678393"/>
    </source>
</evidence>
<feature type="domain" description="Chitin-binding type-2" evidence="9">
    <location>
        <begin position="556"/>
        <end position="617"/>
    </location>
</feature>
<keyword evidence="5" id="KW-1015">Disulfide bond</keyword>
<dbReference type="InterPro" id="IPR011583">
    <property type="entry name" value="Chitinase_II/V-like_cat"/>
</dbReference>
<evidence type="ECO:0000256" key="2">
    <source>
        <dbReference type="ARBA" id="ARBA00022669"/>
    </source>
</evidence>
<dbReference type="PROSITE" id="PS51910">
    <property type="entry name" value="GH18_2"/>
    <property type="match status" value="1"/>
</dbReference>
<evidence type="ECO:0008006" key="13">
    <source>
        <dbReference type="Google" id="ProtNLM"/>
    </source>
</evidence>
<comment type="similarity">
    <text evidence="1">Belongs to the glycosyl hydrolase 18 family. Chitinase class II subfamily.</text>
</comment>
<keyword evidence="12" id="KW-1185">Reference proteome</keyword>
<dbReference type="GO" id="GO:0005975">
    <property type="term" value="P:carbohydrate metabolic process"/>
    <property type="evidence" value="ECO:0007669"/>
    <property type="project" value="InterPro"/>
</dbReference>
<evidence type="ECO:0000256" key="4">
    <source>
        <dbReference type="ARBA" id="ARBA00022801"/>
    </source>
</evidence>
<dbReference type="PANTHER" id="PTHR11177:SF317">
    <property type="entry name" value="CHITINASE 12-RELATED"/>
    <property type="match status" value="1"/>
</dbReference>
<dbReference type="GO" id="GO:0004568">
    <property type="term" value="F:chitinase activity"/>
    <property type="evidence" value="ECO:0007669"/>
    <property type="project" value="TreeGrafter"/>
</dbReference>
<dbReference type="GO" id="GO:0008061">
    <property type="term" value="F:chitin binding"/>
    <property type="evidence" value="ECO:0007669"/>
    <property type="project" value="UniProtKB-KW"/>
</dbReference>
<dbReference type="Gene3D" id="2.170.140.10">
    <property type="entry name" value="Chitin binding domain"/>
    <property type="match status" value="1"/>
</dbReference>
<dbReference type="Proteomes" id="UP000678393">
    <property type="component" value="Unassembled WGS sequence"/>
</dbReference>
<dbReference type="InterPro" id="IPR036508">
    <property type="entry name" value="Chitin-bd_dom_sf"/>
</dbReference>
<dbReference type="Pfam" id="PF00704">
    <property type="entry name" value="Glyco_hydro_18"/>
    <property type="match status" value="1"/>
</dbReference>
<evidence type="ECO:0000256" key="5">
    <source>
        <dbReference type="ARBA" id="ARBA00023157"/>
    </source>
</evidence>
<dbReference type="SMART" id="SM00494">
    <property type="entry name" value="ChtBD2"/>
    <property type="match status" value="1"/>
</dbReference>
<reference evidence="11" key="1">
    <citation type="submission" date="2021-04" db="EMBL/GenBank/DDBJ databases">
        <authorList>
            <consortium name="Molecular Ecology Group"/>
        </authorList>
    </citation>
    <scope>NUCLEOTIDE SEQUENCE</scope>
</reference>
<dbReference type="Gene3D" id="3.20.20.80">
    <property type="entry name" value="Glycosidases"/>
    <property type="match status" value="1"/>
</dbReference>
<dbReference type="SUPFAM" id="SSF54556">
    <property type="entry name" value="Chitinase insertion domain"/>
    <property type="match status" value="1"/>
</dbReference>
<dbReference type="InterPro" id="IPR002557">
    <property type="entry name" value="Chitin-bd_dom"/>
</dbReference>
<comment type="caution">
    <text evidence="11">The sequence shown here is derived from an EMBL/GenBank/DDBJ whole genome shotgun (WGS) entry which is preliminary data.</text>
</comment>
<dbReference type="AlphaFoldDB" id="A0A8S3ZCC3"/>
<evidence type="ECO:0000259" key="9">
    <source>
        <dbReference type="PROSITE" id="PS50940"/>
    </source>
</evidence>
<name>A0A8S3ZCC3_9EUPU</name>
<sequence length="617" mass="68943">LIYFMVAYTSFRRTRPCHKIFCYYSSFAYKRHGLGNFLPEDIDPYLCTHIIYAFVDITPDGRDLVPFNYNDQGPKGIPERQEPLLKVLLAVGGWQIGSEPFIPMIKNEDNRGAFIGNVISYLRKHGFDGFDVDWEFPATRGSPPEDKYRFTQLMKGLHEAFLQESQHTGREKLLLTLATASGTFYIDQSYEPYQLIKYIDFMFLMTYNYHGQWEKITGHHSGLHPHHDDPTTGEKSQLYQQWSIDYWLQVGMSKDRLVVGIPTYGMSFTLADAADNGVHAPAAGGGKMGDYTQETGIMAYYEVCLNLRDKGWNSVWIEDQAAPYAVGGDQWVGYEDQKSVALKAHNIKSQGLAGAFVWSVEMDDFRGTCGQGQYPLLTIIQDILGGDSHYISDHRPEAAGYPAQEIAHNVKQTQQIQVLPEKVKLDVAESPVVKGGRRRSFRGAVHGVAAAAAAAEPVAIEPATFEPATAQLAPVQTSDQGSSSEVPRQSNDAQKGSWWSWSVLADQGKEWWQRTKSPGTWAPNKVTLADVAKTESTEKQPEVYLTDDNNAEVAEGSLCRGLGVGTFPDLHSCERFIICMPGDWMDHSPHIMNCPEGTKFDPDLKICNYASSVNCDK</sequence>
<dbReference type="PROSITE" id="PS50940">
    <property type="entry name" value="CHIT_BIND_II"/>
    <property type="match status" value="1"/>
</dbReference>
<evidence type="ECO:0000259" key="10">
    <source>
        <dbReference type="PROSITE" id="PS51910"/>
    </source>
</evidence>
<dbReference type="InterPro" id="IPR029070">
    <property type="entry name" value="Chitinase_insertion_sf"/>
</dbReference>
<evidence type="ECO:0000313" key="11">
    <source>
        <dbReference type="EMBL" id="CAG5124716.1"/>
    </source>
</evidence>
<dbReference type="Pfam" id="PF01607">
    <property type="entry name" value="CBM_14"/>
    <property type="match status" value="1"/>
</dbReference>
<feature type="region of interest" description="Disordered" evidence="8">
    <location>
        <begin position="474"/>
        <end position="494"/>
    </location>
</feature>
<evidence type="ECO:0000256" key="6">
    <source>
        <dbReference type="ARBA" id="ARBA00023295"/>
    </source>
</evidence>
<dbReference type="CDD" id="cd02872">
    <property type="entry name" value="GH18_chitolectin_chitotriosidase"/>
    <property type="match status" value="1"/>
</dbReference>
<dbReference type="OrthoDB" id="6130020at2759"/>
<dbReference type="Gene3D" id="3.10.50.10">
    <property type="match status" value="1"/>
</dbReference>
<dbReference type="GO" id="GO:0006032">
    <property type="term" value="P:chitin catabolic process"/>
    <property type="evidence" value="ECO:0007669"/>
    <property type="project" value="TreeGrafter"/>
</dbReference>
<protein>
    <recommendedName>
        <fullName evidence="13">Chitinase</fullName>
    </recommendedName>
</protein>
<keyword evidence="2" id="KW-0147">Chitin-binding</keyword>
<feature type="domain" description="GH18" evidence="10">
    <location>
        <begin position="18"/>
        <end position="387"/>
    </location>
</feature>
<evidence type="ECO:0000256" key="1">
    <source>
        <dbReference type="ARBA" id="ARBA00009121"/>
    </source>
</evidence>
<dbReference type="FunFam" id="3.10.50.10:FF:000004">
    <property type="entry name" value="Chitinase 5"/>
    <property type="match status" value="1"/>
</dbReference>
<proteinExistence type="inferred from homology"/>
<accession>A0A8S3ZCC3</accession>
<dbReference type="InterPro" id="IPR001223">
    <property type="entry name" value="Glyco_hydro18_cat"/>
</dbReference>
<dbReference type="EMBL" id="CAJHNH020001856">
    <property type="protein sequence ID" value="CAG5124716.1"/>
    <property type="molecule type" value="Genomic_DNA"/>
</dbReference>
<dbReference type="InterPro" id="IPR017853">
    <property type="entry name" value="GH"/>
</dbReference>
<dbReference type="PANTHER" id="PTHR11177">
    <property type="entry name" value="CHITINASE"/>
    <property type="match status" value="1"/>
</dbReference>
<dbReference type="PROSITE" id="PS01095">
    <property type="entry name" value="GH18_1"/>
    <property type="match status" value="1"/>
</dbReference>
<dbReference type="SUPFAM" id="SSF51445">
    <property type="entry name" value="(Trans)glycosidases"/>
    <property type="match status" value="1"/>
</dbReference>